<evidence type="ECO:0000256" key="5">
    <source>
        <dbReference type="ARBA" id="ARBA00023136"/>
    </source>
</evidence>
<dbReference type="GO" id="GO:0005829">
    <property type="term" value="C:cytosol"/>
    <property type="evidence" value="ECO:0007669"/>
    <property type="project" value="UniProtKB-ARBA"/>
</dbReference>
<dbReference type="EMBL" id="JAVRJZ010000010">
    <property type="protein sequence ID" value="KAK2717952.1"/>
    <property type="molecule type" value="Genomic_DNA"/>
</dbReference>
<dbReference type="PANTHER" id="PTHR12141:SF5">
    <property type="entry name" value="ARFAPTIN"/>
    <property type="match status" value="1"/>
</dbReference>
<dbReference type="SMART" id="SM01015">
    <property type="entry name" value="Arfaptin"/>
    <property type="match status" value="1"/>
</dbReference>
<dbReference type="GO" id="GO:0000139">
    <property type="term" value="C:Golgi membrane"/>
    <property type="evidence" value="ECO:0007669"/>
    <property type="project" value="UniProtKB-SubCell"/>
</dbReference>
<dbReference type="InterPro" id="IPR010504">
    <property type="entry name" value="AH_dom"/>
</dbReference>
<evidence type="ECO:0000259" key="8">
    <source>
        <dbReference type="PROSITE" id="PS50870"/>
    </source>
</evidence>
<accession>A0AA88I9X8</accession>
<evidence type="ECO:0000256" key="2">
    <source>
        <dbReference type="ARBA" id="ARBA00004601"/>
    </source>
</evidence>
<feature type="domain" description="AH" evidence="8">
    <location>
        <begin position="104"/>
        <end position="304"/>
    </location>
</feature>
<dbReference type="InterPro" id="IPR027267">
    <property type="entry name" value="AH/BAR_dom_sf"/>
</dbReference>
<sequence length="324" mass="36841">MNTAVLDIYPTDMEPSRSQESVGRAYSATADEQPFSVPRPLSLPNNGITVNSSPPGSSQVVSQLARDNRSPTAAKLDVFKSWSISTYKCTKQMIAEKLGKSSRTIDTDLENHIERIRDTQKKYMNILRLAKNLVTHFQAVVDTQSSLGEAFTELAQKSPELQDEFNYNAITQRNLSKHGEILLSALNFFISSLTTLCTKTIEDSLLTIKNYELARVEYDAYRSDLETLTQRPRNEVSPTILQETQRKHEEKLSEYEKFRDDVNIKLKFLDENRVKVMHKQLLLFHNAVSAYFSGNQVALEATLKQFNIALKQPNSAPSSWLEQR</sequence>
<gene>
    <name evidence="9" type="ORF">QYM36_006665</name>
</gene>
<evidence type="ECO:0000256" key="6">
    <source>
        <dbReference type="SAM" id="Coils"/>
    </source>
</evidence>
<dbReference type="InterPro" id="IPR030798">
    <property type="entry name" value="Arfaptin_fam"/>
</dbReference>
<feature type="coiled-coil region" evidence="6">
    <location>
        <begin position="211"/>
        <end position="261"/>
    </location>
</feature>
<evidence type="ECO:0000313" key="10">
    <source>
        <dbReference type="Proteomes" id="UP001187531"/>
    </source>
</evidence>
<keyword evidence="3" id="KW-0597">Phosphoprotein</keyword>
<feature type="region of interest" description="Disordered" evidence="7">
    <location>
        <begin position="1"/>
        <end position="60"/>
    </location>
</feature>
<evidence type="ECO:0000256" key="3">
    <source>
        <dbReference type="ARBA" id="ARBA00022553"/>
    </source>
</evidence>
<dbReference type="FunFam" id="1.20.1270.60:FF:000003">
    <property type="entry name" value="arfaptin-2 isoform X1"/>
    <property type="match status" value="1"/>
</dbReference>
<evidence type="ECO:0000256" key="7">
    <source>
        <dbReference type="SAM" id="MobiDB-lite"/>
    </source>
</evidence>
<reference evidence="9" key="1">
    <citation type="submission" date="2023-07" db="EMBL/GenBank/DDBJ databases">
        <title>Chromosome-level genome assembly of Artemia franciscana.</title>
        <authorList>
            <person name="Jo E."/>
        </authorList>
    </citation>
    <scope>NUCLEOTIDE SEQUENCE</scope>
    <source>
        <tissue evidence="9">Whole body</tissue>
    </source>
</reference>
<evidence type="ECO:0000313" key="9">
    <source>
        <dbReference type="EMBL" id="KAK2717952.1"/>
    </source>
</evidence>
<dbReference type="PANTHER" id="PTHR12141">
    <property type="entry name" value="ARFAPTIN-RELATED"/>
    <property type="match status" value="1"/>
</dbReference>
<evidence type="ECO:0000256" key="4">
    <source>
        <dbReference type="ARBA" id="ARBA00023034"/>
    </source>
</evidence>
<keyword evidence="6" id="KW-0175">Coiled coil</keyword>
<dbReference type="GO" id="GO:0070273">
    <property type="term" value="F:phosphatidylinositol-4-phosphate binding"/>
    <property type="evidence" value="ECO:0007669"/>
    <property type="project" value="UniProtKB-ARBA"/>
</dbReference>
<dbReference type="Proteomes" id="UP001187531">
    <property type="component" value="Unassembled WGS sequence"/>
</dbReference>
<keyword evidence="5" id="KW-0472">Membrane</keyword>
<dbReference type="AlphaFoldDB" id="A0AA88I9X8"/>
<comment type="subcellular location">
    <subcellularLocation>
        <location evidence="1">Golgi apparatus membrane</location>
    </subcellularLocation>
    <subcellularLocation>
        <location evidence="2">Golgi apparatus</location>
        <location evidence="2">trans-Golgi network</location>
    </subcellularLocation>
</comment>
<dbReference type="GO" id="GO:0019904">
    <property type="term" value="F:protein domain specific binding"/>
    <property type="evidence" value="ECO:0007669"/>
    <property type="project" value="InterPro"/>
</dbReference>
<evidence type="ECO:0000256" key="1">
    <source>
        <dbReference type="ARBA" id="ARBA00004394"/>
    </source>
</evidence>
<dbReference type="SUPFAM" id="SSF103657">
    <property type="entry name" value="BAR/IMD domain-like"/>
    <property type="match status" value="1"/>
</dbReference>
<dbReference type="Gene3D" id="1.20.1270.60">
    <property type="entry name" value="Arfaptin homology (AH) domain/BAR domain"/>
    <property type="match status" value="1"/>
</dbReference>
<comment type="caution">
    <text evidence="9">The sequence shown here is derived from an EMBL/GenBank/DDBJ whole genome shotgun (WGS) entry which is preliminary data.</text>
</comment>
<proteinExistence type="predicted"/>
<dbReference type="GO" id="GO:0034315">
    <property type="term" value="P:regulation of Arp2/3 complex-mediated actin nucleation"/>
    <property type="evidence" value="ECO:0007669"/>
    <property type="project" value="TreeGrafter"/>
</dbReference>
<dbReference type="GO" id="GO:0032588">
    <property type="term" value="C:trans-Golgi network membrane"/>
    <property type="evidence" value="ECO:0007669"/>
    <property type="project" value="UniProtKB-ARBA"/>
</dbReference>
<dbReference type="CDD" id="cd07660">
    <property type="entry name" value="BAR_Arfaptin"/>
    <property type="match status" value="1"/>
</dbReference>
<dbReference type="GO" id="GO:0006886">
    <property type="term" value="P:intracellular protein transport"/>
    <property type="evidence" value="ECO:0007669"/>
    <property type="project" value="TreeGrafter"/>
</dbReference>
<protein>
    <recommendedName>
        <fullName evidence="8">AH domain-containing protein</fullName>
    </recommendedName>
</protein>
<keyword evidence="10" id="KW-1185">Reference proteome</keyword>
<dbReference type="Pfam" id="PF06456">
    <property type="entry name" value="Arfaptin"/>
    <property type="match status" value="1"/>
</dbReference>
<organism evidence="9 10">
    <name type="scientific">Artemia franciscana</name>
    <name type="common">Brine shrimp</name>
    <name type="synonym">Artemia sanfranciscana</name>
    <dbReference type="NCBI Taxonomy" id="6661"/>
    <lineage>
        <taxon>Eukaryota</taxon>
        <taxon>Metazoa</taxon>
        <taxon>Ecdysozoa</taxon>
        <taxon>Arthropoda</taxon>
        <taxon>Crustacea</taxon>
        <taxon>Branchiopoda</taxon>
        <taxon>Anostraca</taxon>
        <taxon>Artemiidae</taxon>
        <taxon>Artemia</taxon>
    </lineage>
</organism>
<name>A0AA88I9X8_ARTSF</name>
<dbReference type="PROSITE" id="PS50870">
    <property type="entry name" value="AH"/>
    <property type="match status" value="1"/>
</dbReference>
<keyword evidence="4" id="KW-0333">Golgi apparatus</keyword>